<proteinExistence type="predicted"/>
<dbReference type="EMBL" id="AGJL01000018">
    <property type="protein sequence ID" value="EHP87042.1"/>
    <property type="molecule type" value="Genomic_DNA"/>
</dbReference>
<dbReference type="GO" id="GO:0016740">
    <property type="term" value="F:transferase activity"/>
    <property type="evidence" value="ECO:0007669"/>
    <property type="project" value="UniProtKB-KW"/>
</dbReference>
<keyword evidence="1" id="KW-0808">Transferase</keyword>
<comment type="caution">
    <text evidence="1">The sequence shown here is derived from an EMBL/GenBank/DDBJ whole genome shotgun (WGS) entry which is preliminary data.</text>
</comment>
<evidence type="ECO:0000313" key="2">
    <source>
        <dbReference type="Proteomes" id="UP000003706"/>
    </source>
</evidence>
<dbReference type="Proteomes" id="UP000003706">
    <property type="component" value="Unassembled WGS sequence"/>
</dbReference>
<evidence type="ECO:0000313" key="1">
    <source>
        <dbReference type="EMBL" id="EHP87042.1"/>
    </source>
</evidence>
<accession>H1KYK2</accession>
<dbReference type="AlphaFoldDB" id="H1KYK2"/>
<keyword evidence="2" id="KW-1185">Reference proteome</keyword>
<dbReference type="RefSeq" id="WP_007044314.1">
    <property type="nucleotide sequence ID" value="NZ_AGJL01000018.1"/>
</dbReference>
<organism evidence="1 2">
    <name type="scientific">Methanotorris formicicus Mc-S-70</name>
    <dbReference type="NCBI Taxonomy" id="647171"/>
    <lineage>
        <taxon>Archaea</taxon>
        <taxon>Methanobacteriati</taxon>
        <taxon>Methanobacteriota</taxon>
        <taxon>Methanomada group</taxon>
        <taxon>Methanococci</taxon>
        <taxon>Methanococcales</taxon>
        <taxon>Methanocaldococcaceae</taxon>
        <taxon>Methanotorris</taxon>
    </lineage>
</organism>
<sequence>MSRDYKLYLKDIMESIEKIEEYTDEMDFENFVNNNIKIFK</sequence>
<reference evidence="1 2" key="1">
    <citation type="submission" date="2011-09" db="EMBL/GenBank/DDBJ databases">
        <title>The draft genome of Methanotorris formicicus Mc-S-70.</title>
        <authorList>
            <consortium name="US DOE Joint Genome Institute (JGI-PGF)"/>
            <person name="Lucas S."/>
            <person name="Han J."/>
            <person name="Lapidus A."/>
            <person name="Cheng J.-F."/>
            <person name="Goodwin L."/>
            <person name="Pitluck S."/>
            <person name="Peters L."/>
            <person name="Land M.L."/>
            <person name="Hauser L."/>
            <person name="Sieprawska-Lupa M."/>
            <person name="Takai K."/>
            <person name="Miyazaki J."/>
            <person name="Whitman W."/>
            <person name="Woyke T.J."/>
        </authorList>
    </citation>
    <scope>NUCLEOTIDE SEQUENCE [LARGE SCALE GENOMIC DNA]</scope>
    <source>
        <strain evidence="1 2">Mc-S-70</strain>
    </source>
</reference>
<gene>
    <name evidence="1" type="ORF">MetfoDRAFT_0875</name>
</gene>
<name>H1KYK2_9EURY</name>
<dbReference type="STRING" id="647171.MetfoDRAFT_0875"/>
<protein>
    <submittedName>
        <fullName evidence="1">Nucleotidyltransferase, putative</fullName>
    </submittedName>
</protein>